<dbReference type="GO" id="GO:0000785">
    <property type="term" value="C:chromatin"/>
    <property type="evidence" value="ECO:0007669"/>
    <property type="project" value="TreeGrafter"/>
</dbReference>
<protein>
    <recommendedName>
        <fullName evidence="4">3-hydroxyisobutyrate dehydrogenase-like NAD-binding domain-containing protein</fullName>
    </recommendedName>
</protein>
<evidence type="ECO:0000313" key="2">
    <source>
        <dbReference type="EMBL" id="KAJ8941734.1"/>
    </source>
</evidence>
<dbReference type="AlphaFoldDB" id="A0AAV8XT68"/>
<dbReference type="InterPro" id="IPR008927">
    <property type="entry name" value="6-PGluconate_DH-like_C_sf"/>
</dbReference>
<dbReference type="PANTHER" id="PTHR43580">
    <property type="entry name" value="OXIDOREDUCTASE GLYR1-RELATED"/>
    <property type="match status" value="1"/>
</dbReference>
<accession>A0AAV8XT68</accession>
<dbReference type="GO" id="GO:0031491">
    <property type="term" value="F:nucleosome binding"/>
    <property type="evidence" value="ECO:0007669"/>
    <property type="project" value="TreeGrafter"/>
</dbReference>
<dbReference type="SUPFAM" id="SSF48179">
    <property type="entry name" value="6-phosphogluconate dehydrogenase C-terminal domain-like"/>
    <property type="match status" value="1"/>
</dbReference>
<gene>
    <name evidence="2" type="ORF">NQ318_023330</name>
</gene>
<dbReference type="PANTHER" id="PTHR43580:SF2">
    <property type="entry name" value="CYTOKINE-LIKE NUCLEAR FACTOR N-PAC"/>
    <property type="match status" value="1"/>
</dbReference>
<evidence type="ECO:0000313" key="3">
    <source>
        <dbReference type="Proteomes" id="UP001162162"/>
    </source>
</evidence>
<dbReference type="InterPro" id="IPR013328">
    <property type="entry name" value="6PGD_dom2"/>
</dbReference>
<sequence>MGKSAIFLGEVGYATKINLILQLIRGVCLVGLAEGLALAERCGVSLEQGKANIIIEKNFGNVEQSLQNLQKDMKLGLELSNQIGQPMELASAANEIFKHCRRLDFSNQDASCIYMRTRF</sequence>
<dbReference type="GO" id="GO:0003677">
    <property type="term" value="F:DNA binding"/>
    <property type="evidence" value="ECO:0007669"/>
    <property type="project" value="TreeGrafter"/>
</dbReference>
<dbReference type="Proteomes" id="UP001162162">
    <property type="component" value="Unassembled WGS sequence"/>
</dbReference>
<proteinExistence type="inferred from homology"/>
<reference evidence="2" key="1">
    <citation type="journal article" date="2023" name="Insect Mol. Biol.">
        <title>Genome sequencing provides insights into the evolution of gene families encoding plant cell wall-degrading enzymes in longhorned beetles.</title>
        <authorList>
            <person name="Shin N.R."/>
            <person name="Okamura Y."/>
            <person name="Kirsch R."/>
            <person name="Pauchet Y."/>
        </authorList>
    </citation>
    <scope>NUCLEOTIDE SEQUENCE</scope>
    <source>
        <strain evidence="2">AMC_N1</strain>
    </source>
</reference>
<name>A0AAV8XT68_9CUCU</name>
<comment type="similarity">
    <text evidence="1">Belongs to the HIBADH-related family. NP60 subfamily.</text>
</comment>
<dbReference type="GO" id="GO:0140673">
    <property type="term" value="P:transcription elongation-coupled chromatin remodeling"/>
    <property type="evidence" value="ECO:0007669"/>
    <property type="project" value="TreeGrafter"/>
</dbReference>
<comment type="caution">
    <text evidence="2">The sequence shown here is derived from an EMBL/GenBank/DDBJ whole genome shotgun (WGS) entry which is preliminary data.</text>
</comment>
<dbReference type="Gene3D" id="1.10.1040.10">
    <property type="entry name" value="N-(1-d-carboxylethyl)-l-norvaline Dehydrogenase, domain 2"/>
    <property type="match status" value="2"/>
</dbReference>
<organism evidence="2 3">
    <name type="scientific">Aromia moschata</name>
    <dbReference type="NCBI Taxonomy" id="1265417"/>
    <lineage>
        <taxon>Eukaryota</taxon>
        <taxon>Metazoa</taxon>
        <taxon>Ecdysozoa</taxon>
        <taxon>Arthropoda</taxon>
        <taxon>Hexapoda</taxon>
        <taxon>Insecta</taxon>
        <taxon>Pterygota</taxon>
        <taxon>Neoptera</taxon>
        <taxon>Endopterygota</taxon>
        <taxon>Coleoptera</taxon>
        <taxon>Polyphaga</taxon>
        <taxon>Cucujiformia</taxon>
        <taxon>Chrysomeloidea</taxon>
        <taxon>Cerambycidae</taxon>
        <taxon>Cerambycinae</taxon>
        <taxon>Callichromatini</taxon>
        <taxon>Aromia</taxon>
    </lineage>
</organism>
<dbReference type="InterPro" id="IPR051265">
    <property type="entry name" value="HIBADH-related_NP60_sf"/>
</dbReference>
<evidence type="ECO:0008006" key="4">
    <source>
        <dbReference type="Google" id="ProtNLM"/>
    </source>
</evidence>
<dbReference type="EMBL" id="JAPWTK010000357">
    <property type="protein sequence ID" value="KAJ8941734.1"/>
    <property type="molecule type" value="Genomic_DNA"/>
</dbReference>
<evidence type="ECO:0000256" key="1">
    <source>
        <dbReference type="ARBA" id="ARBA00007598"/>
    </source>
</evidence>
<keyword evidence="3" id="KW-1185">Reference proteome</keyword>